<reference evidence="2" key="1">
    <citation type="submission" date="2023-03" db="EMBL/GenBank/DDBJ databases">
        <title>Draft assemblies of triclosan tolerant bacteria isolated from returned activated sludge.</title>
        <authorList>
            <person name="Van Hamelsveld S."/>
        </authorList>
    </citation>
    <scope>NUCLEOTIDE SEQUENCE</scope>
    <source>
        <strain evidence="2">GW210015_S63</strain>
    </source>
</reference>
<dbReference type="InterPro" id="IPR010752">
    <property type="entry name" value="DUF1329"/>
</dbReference>
<name>A0AAW6P0I8_9PSED</name>
<sequence>TAWVSPRLNRMGFAKAQPILRKAPRRSRQDCDQRFPSASTYTTPRPSAGARHVYARRHFLIDEDSRAIAKVDQYDNRCELRRV</sequence>
<feature type="region of interest" description="Disordered" evidence="1">
    <location>
        <begin position="21"/>
        <end position="48"/>
    </location>
</feature>
<feature type="compositionally biased region" description="Polar residues" evidence="1">
    <location>
        <begin position="36"/>
        <end position="45"/>
    </location>
</feature>
<dbReference type="AlphaFoldDB" id="A0AAW6P0I8"/>
<proteinExistence type="predicted"/>
<feature type="non-terminal residue" evidence="2">
    <location>
        <position position="1"/>
    </location>
</feature>
<comment type="caution">
    <text evidence="2">The sequence shown here is derived from an EMBL/GenBank/DDBJ whole genome shotgun (WGS) entry which is preliminary data.</text>
</comment>
<evidence type="ECO:0000313" key="3">
    <source>
        <dbReference type="Proteomes" id="UP001220662"/>
    </source>
</evidence>
<evidence type="ECO:0000256" key="1">
    <source>
        <dbReference type="SAM" id="MobiDB-lite"/>
    </source>
</evidence>
<dbReference type="EMBL" id="JARJLR010000037">
    <property type="protein sequence ID" value="MDF3840409.1"/>
    <property type="molecule type" value="Genomic_DNA"/>
</dbReference>
<dbReference type="Proteomes" id="UP001220662">
    <property type="component" value="Unassembled WGS sequence"/>
</dbReference>
<gene>
    <name evidence="2" type="ORF">P3W55_01645</name>
</gene>
<dbReference type="Pfam" id="PF07044">
    <property type="entry name" value="DUF1329"/>
    <property type="match status" value="1"/>
</dbReference>
<dbReference type="RefSeq" id="WP_276213604.1">
    <property type="nucleotide sequence ID" value="NZ_JARJLR010000037.1"/>
</dbReference>
<accession>A0AAW6P0I8</accession>
<evidence type="ECO:0000313" key="2">
    <source>
        <dbReference type="EMBL" id="MDF3840409.1"/>
    </source>
</evidence>
<organism evidence="2 3">
    <name type="scientific">Pseudomonas citronellolis</name>
    <dbReference type="NCBI Taxonomy" id="53408"/>
    <lineage>
        <taxon>Bacteria</taxon>
        <taxon>Pseudomonadati</taxon>
        <taxon>Pseudomonadota</taxon>
        <taxon>Gammaproteobacteria</taxon>
        <taxon>Pseudomonadales</taxon>
        <taxon>Pseudomonadaceae</taxon>
        <taxon>Pseudomonas</taxon>
    </lineage>
</organism>
<protein>
    <submittedName>
        <fullName evidence="2">DUF1329 domain-containing protein</fullName>
    </submittedName>
</protein>